<comment type="caution">
    <text evidence="3">The sequence shown here is derived from an EMBL/GenBank/DDBJ whole genome shotgun (WGS) entry which is preliminary data.</text>
</comment>
<name>A0ABV5FPZ8_9FLAO</name>
<organism evidence="3 4">
    <name type="scientific">Flavobacterium branchiarum</name>
    <dbReference type="NCBI Taxonomy" id="1114870"/>
    <lineage>
        <taxon>Bacteria</taxon>
        <taxon>Pseudomonadati</taxon>
        <taxon>Bacteroidota</taxon>
        <taxon>Flavobacteriia</taxon>
        <taxon>Flavobacteriales</taxon>
        <taxon>Flavobacteriaceae</taxon>
        <taxon>Flavobacterium</taxon>
    </lineage>
</organism>
<evidence type="ECO:0000313" key="3">
    <source>
        <dbReference type="EMBL" id="MFB9065617.1"/>
    </source>
</evidence>
<gene>
    <name evidence="3" type="ORF">ACFFUQ_16470</name>
</gene>
<dbReference type="RefSeq" id="WP_290263810.1">
    <property type="nucleotide sequence ID" value="NZ_JAUFQQ010000003.1"/>
</dbReference>
<feature type="transmembrane region" description="Helical" evidence="1">
    <location>
        <begin position="14"/>
        <end position="34"/>
    </location>
</feature>
<keyword evidence="1" id="KW-0812">Transmembrane</keyword>
<dbReference type="Proteomes" id="UP001589589">
    <property type="component" value="Unassembled WGS sequence"/>
</dbReference>
<dbReference type="InterPro" id="IPR025565">
    <property type="entry name" value="DUF4328"/>
</dbReference>
<sequence>MDELRPNGQRAKNAILLVSIVLAINVVALISNFLQYNLLHNVANGGFITPDEANANDSTQQIITIIYVIFFFISGVTFIQWFRRAYYNLHLRVENLSHGEGWAAGSWFVPIMCLYRPLQIMKELYNVTDFYLSKKGIKIDANFTTKALTLWWTLWIVNNILGQVIYRYTADATSVDQLTTSTILNIIDKIIEIPLALVTIKVIKDYSKIEPLLIEADNIQ</sequence>
<reference evidence="3 4" key="1">
    <citation type="submission" date="2024-09" db="EMBL/GenBank/DDBJ databases">
        <authorList>
            <person name="Sun Q."/>
            <person name="Mori K."/>
        </authorList>
    </citation>
    <scope>NUCLEOTIDE SEQUENCE [LARGE SCALE GENOMIC DNA]</scope>
    <source>
        <strain evidence="3 4">CECT 7908</strain>
    </source>
</reference>
<evidence type="ECO:0000259" key="2">
    <source>
        <dbReference type="Pfam" id="PF14219"/>
    </source>
</evidence>
<dbReference type="Pfam" id="PF14219">
    <property type="entry name" value="DUF4328"/>
    <property type="match status" value="1"/>
</dbReference>
<accession>A0ABV5FPZ8</accession>
<protein>
    <submittedName>
        <fullName evidence="3">DUF4328 domain-containing protein</fullName>
    </submittedName>
</protein>
<evidence type="ECO:0000256" key="1">
    <source>
        <dbReference type="SAM" id="Phobius"/>
    </source>
</evidence>
<keyword evidence="1" id="KW-0472">Membrane</keyword>
<feature type="transmembrane region" description="Helical" evidence="1">
    <location>
        <begin position="62"/>
        <end position="82"/>
    </location>
</feature>
<proteinExistence type="predicted"/>
<keyword evidence="4" id="KW-1185">Reference proteome</keyword>
<feature type="domain" description="DUF4328" evidence="2">
    <location>
        <begin position="48"/>
        <end position="207"/>
    </location>
</feature>
<evidence type="ECO:0000313" key="4">
    <source>
        <dbReference type="Proteomes" id="UP001589589"/>
    </source>
</evidence>
<dbReference type="EMBL" id="JBHMEX010000054">
    <property type="protein sequence ID" value="MFB9065617.1"/>
    <property type="molecule type" value="Genomic_DNA"/>
</dbReference>
<keyword evidence="1" id="KW-1133">Transmembrane helix</keyword>